<dbReference type="AlphaFoldDB" id="A0A1G1VMK7"/>
<name>A0A1G1VMK7_9BACT</name>
<dbReference type="EMBL" id="MHCI01000015">
    <property type="protein sequence ID" value="OGY16457.1"/>
    <property type="molecule type" value="Genomic_DNA"/>
</dbReference>
<dbReference type="Proteomes" id="UP000179069">
    <property type="component" value="Unassembled WGS sequence"/>
</dbReference>
<dbReference type="InterPro" id="IPR009241">
    <property type="entry name" value="HigB-like"/>
</dbReference>
<reference evidence="1 2" key="1">
    <citation type="journal article" date="2016" name="Nat. Commun.">
        <title>Thousands of microbial genomes shed light on interconnected biogeochemical processes in an aquifer system.</title>
        <authorList>
            <person name="Anantharaman K."/>
            <person name="Brown C.T."/>
            <person name="Hug L.A."/>
            <person name="Sharon I."/>
            <person name="Castelle C.J."/>
            <person name="Probst A.J."/>
            <person name="Thomas B.C."/>
            <person name="Singh A."/>
            <person name="Wilkins M.J."/>
            <person name="Karaoz U."/>
            <person name="Brodie E.L."/>
            <person name="Williams K.H."/>
            <person name="Hubbard S.S."/>
            <person name="Banfield J.F."/>
        </authorList>
    </citation>
    <scope>NUCLEOTIDE SEQUENCE [LARGE SCALE GENOMIC DNA]</scope>
</reference>
<evidence type="ECO:0000313" key="1">
    <source>
        <dbReference type="EMBL" id="OGY16457.1"/>
    </source>
</evidence>
<evidence type="ECO:0008006" key="3">
    <source>
        <dbReference type="Google" id="ProtNLM"/>
    </source>
</evidence>
<dbReference type="InterPro" id="IPR035093">
    <property type="entry name" value="RelE/ParE_toxin_dom_sf"/>
</dbReference>
<accession>A0A1G1VMK7</accession>
<protein>
    <recommendedName>
        <fullName evidence="3">Addiction module toxin RelE</fullName>
    </recommendedName>
</protein>
<sequence length="114" mass="13712">MYTIIYFETRRKEVPVLNFLDKLNAKAQTKILKQISLLSQEGQKLRRPYADYLRSGIYELRIKFSPNEYRVLYFFVVKEWIVLTHGFIKKSGKVPKAEIERAITYKLEFGRRFK</sequence>
<gene>
    <name evidence="1" type="ORF">A2785_02060</name>
</gene>
<dbReference type="Pfam" id="PF05973">
    <property type="entry name" value="Gp49"/>
    <property type="match status" value="1"/>
</dbReference>
<organism evidence="1 2">
    <name type="scientific">Candidatus Chisholmbacteria bacterium RIFCSPHIGHO2_01_FULL_49_18</name>
    <dbReference type="NCBI Taxonomy" id="1797590"/>
    <lineage>
        <taxon>Bacteria</taxon>
        <taxon>Candidatus Chisholmiibacteriota</taxon>
    </lineage>
</organism>
<comment type="caution">
    <text evidence="1">The sequence shown here is derived from an EMBL/GenBank/DDBJ whole genome shotgun (WGS) entry which is preliminary data.</text>
</comment>
<proteinExistence type="predicted"/>
<evidence type="ECO:0000313" key="2">
    <source>
        <dbReference type="Proteomes" id="UP000179069"/>
    </source>
</evidence>
<dbReference type="SUPFAM" id="SSF143011">
    <property type="entry name" value="RelE-like"/>
    <property type="match status" value="1"/>
</dbReference>